<evidence type="ECO:0000313" key="2">
    <source>
        <dbReference type="Proteomes" id="UP000464626"/>
    </source>
</evidence>
<dbReference type="GeneID" id="64469605"/>
<proteinExistence type="predicted"/>
<dbReference type="Proteomes" id="UP000464626">
    <property type="component" value="Genome"/>
</dbReference>
<dbReference type="EMBL" id="MN692673">
    <property type="protein sequence ID" value="QHB48594.1"/>
    <property type="molecule type" value="Genomic_DNA"/>
</dbReference>
<keyword evidence="2" id="KW-1185">Reference proteome</keyword>
<dbReference type="KEGG" id="vg:64469605"/>
<dbReference type="RefSeq" id="YP_010053930.1">
    <property type="nucleotide sequence ID" value="NC_054646.1"/>
</dbReference>
<sequence>MKLIDLLVQELPKLGGWPDGAEYARVSHFGVGKILVDFRFPDAYGELSYCIGVIARNLIDTGTDVDYHMIRRDSYESALSASKKPTWNGKGLPPVSAKVEFFINPKLGYSNNWIPDAGTEMEVVAHKTTTDGNDVAVCYWDEGGAGRSCCFVPESLKPLRTEAERKHEAVLESICAVLEMVAQDYKREDEAKLIYEAIAAGKIPGVKLDD</sequence>
<accession>A0A6B9M2B4</accession>
<name>A0A6B9M2B4_9CAUD</name>
<protein>
    <submittedName>
        <fullName evidence="1">Uncharacterized protein</fullName>
    </submittedName>
</protein>
<organism evidence="1 2">
    <name type="scientific">Salmonella phage VB_StyS_BS5</name>
    <dbReference type="NCBI Taxonomy" id="2686071"/>
    <lineage>
        <taxon>Viruses</taxon>
        <taxon>Duplodnaviria</taxon>
        <taxon>Heunggongvirae</taxon>
        <taxon>Uroviricota</taxon>
        <taxon>Caudoviricetes</taxon>
        <taxon>Skatevirus</taxon>
        <taxon>Skatevirus BS5</taxon>
    </lineage>
</organism>
<evidence type="ECO:0000313" key="1">
    <source>
        <dbReference type="EMBL" id="QHB48594.1"/>
    </source>
</evidence>
<reference evidence="1 2" key="1">
    <citation type="submission" date="2019-11" db="EMBL/GenBank/DDBJ databases">
        <authorList>
            <person name="Yin Y."/>
        </authorList>
    </citation>
    <scope>NUCLEOTIDE SEQUENCE [LARGE SCALE GENOMIC DNA]</scope>
</reference>